<feature type="transmembrane region" description="Helical" evidence="2">
    <location>
        <begin position="272"/>
        <end position="292"/>
    </location>
</feature>
<evidence type="ECO:0000313" key="3">
    <source>
        <dbReference type="EMBL" id="GAQ60173.1"/>
    </source>
</evidence>
<feature type="transmembrane region" description="Helical" evidence="2">
    <location>
        <begin position="208"/>
        <end position="227"/>
    </location>
</feature>
<reference evidence="4" key="1">
    <citation type="submission" date="2015-11" db="EMBL/GenBank/DDBJ databases">
        <authorList>
            <consortium name="Cross-ministerial Strategic Innovation Promotion Program (SIP) consortium"/>
            <person name="Tomihama T."/>
            <person name="Ikenaga M."/>
            <person name="Sakai M."/>
            <person name="Okubo T."/>
            <person name="Ikeda S."/>
        </authorList>
    </citation>
    <scope>NUCLEOTIDE SEQUENCE [LARGE SCALE GENOMIC DNA]</scope>
    <source>
        <strain evidence="4">S58</strain>
    </source>
</reference>
<dbReference type="Proteomes" id="UP000067448">
    <property type="component" value="Unassembled WGS sequence"/>
</dbReference>
<feature type="transmembrane region" description="Helical" evidence="2">
    <location>
        <begin position="25"/>
        <end position="46"/>
    </location>
</feature>
<feature type="transmembrane region" description="Helical" evidence="2">
    <location>
        <begin position="61"/>
        <end position="78"/>
    </location>
</feature>
<dbReference type="RefSeq" id="WP_234385488.1">
    <property type="nucleotide sequence ID" value="NZ_BCMM01000002.1"/>
</dbReference>
<feature type="transmembrane region" description="Helical" evidence="2">
    <location>
        <begin position="126"/>
        <end position="151"/>
    </location>
</feature>
<keyword evidence="2" id="KW-0812">Transmembrane</keyword>
<feature type="region of interest" description="Disordered" evidence="1">
    <location>
        <begin position="296"/>
        <end position="318"/>
    </location>
</feature>
<evidence type="ECO:0000313" key="4">
    <source>
        <dbReference type="Proteomes" id="UP000067448"/>
    </source>
</evidence>
<dbReference type="AlphaFoldDB" id="A0A117EBZ6"/>
<feature type="transmembrane region" description="Helical" evidence="2">
    <location>
        <begin position="239"/>
        <end position="260"/>
    </location>
</feature>
<keyword evidence="2" id="KW-0472">Membrane</keyword>
<feature type="transmembrane region" description="Helical" evidence="2">
    <location>
        <begin position="85"/>
        <end position="106"/>
    </location>
</feature>
<evidence type="ECO:0000256" key="2">
    <source>
        <dbReference type="SAM" id="Phobius"/>
    </source>
</evidence>
<protein>
    <submittedName>
        <fullName evidence="3">Uncharacterized protein</fullName>
    </submittedName>
</protein>
<proteinExistence type="predicted"/>
<evidence type="ECO:0000256" key="1">
    <source>
        <dbReference type="SAM" id="MobiDB-lite"/>
    </source>
</evidence>
<accession>A0A117EBZ6</accession>
<feature type="transmembrane region" description="Helical" evidence="2">
    <location>
        <begin position="158"/>
        <end position="176"/>
    </location>
</feature>
<reference evidence="4" key="3">
    <citation type="submission" date="2016-02" db="EMBL/GenBank/DDBJ databases">
        <title>Draft genome of pathogenic Streptomyces sp. in Japan.</title>
        <authorList>
            <person name="Tomihama T."/>
            <person name="Ikenaga M."/>
            <person name="Sakai M."/>
            <person name="Okubo T."/>
            <person name="Ikeda S."/>
        </authorList>
    </citation>
    <scope>NUCLEOTIDE SEQUENCE [LARGE SCALE GENOMIC DNA]</scope>
    <source>
        <strain evidence="4">S58</strain>
    </source>
</reference>
<organism evidence="3 4">
    <name type="scientific">Streptomyces scabiei</name>
    <dbReference type="NCBI Taxonomy" id="1930"/>
    <lineage>
        <taxon>Bacteria</taxon>
        <taxon>Bacillati</taxon>
        <taxon>Actinomycetota</taxon>
        <taxon>Actinomycetes</taxon>
        <taxon>Kitasatosporales</taxon>
        <taxon>Streptomycetaceae</taxon>
        <taxon>Streptomyces</taxon>
    </lineage>
</organism>
<sequence length="318" mass="33046">MSVWGAGASSQVWRAVRPRGRYQRLLWWCGTLLAASGLLHAVVAIVDREPWWGPVSWRKPVAFGLSFALLVWSVVWILRQMPARWWVRIPAGLIVLVAVCEVGLITAQRWRGVASHFNQATPTDSAIWSVIGTLILPLVLGLVWLFVAALVRFEGGGAARIAVLVGLAAVLAAGYIGTDMAAIGETAFDDTGQVPREVLFGAAGSAKLAHAAGLHGIQLLALIAILADTGRLGPRRAAAVVAVAALGYTAAFAAVTATAYAGRAPYDPTVPLGILLAAGVLTTGAAAVVVLAQASPSRPAPDHAPDTASSPLAGRTGR</sequence>
<reference evidence="3 4" key="2">
    <citation type="journal article" date="2016" name="Genome Announc.">
        <title>Draft Genome Sequences of Streptomyces scabiei S58, Streptomyces turgidiscabies T45, and Streptomyces acidiscabies a10, the Pathogens of Potato Common Scab, Isolated in Japan.</title>
        <authorList>
            <person name="Tomihama T."/>
            <person name="Nishi Y."/>
            <person name="Sakai M."/>
            <person name="Ikenaga M."/>
            <person name="Okubo T."/>
            <person name="Ikeda S."/>
        </authorList>
    </citation>
    <scope>NUCLEOTIDE SEQUENCE [LARGE SCALE GENOMIC DNA]</scope>
    <source>
        <strain evidence="3 4">S58</strain>
    </source>
</reference>
<dbReference type="EMBL" id="BCMM01000002">
    <property type="protein sequence ID" value="GAQ60173.1"/>
    <property type="molecule type" value="Genomic_DNA"/>
</dbReference>
<gene>
    <name evidence="3" type="ORF">SsS58_00513</name>
</gene>
<keyword evidence="2" id="KW-1133">Transmembrane helix</keyword>
<comment type="caution">
    <text evidence="3">The sequence shown here is derived from an EMBL/GenBank/DDBJ whole genome shotgun (WGS) entry which is preliminary data.</text>
</comment>
<name>A0A117EBZ6_STRSC</name>